<evidence type="ECO:0000256" key="6">
    <source>
        <dbReference type="ARBA" id="ARBA00022840"/>
    </source>
</evidence>
<evidence type="ECO:0000256" key="8">
    <source>
        <dbReference type="ARBA" id="ARBA00023136"/>
    </source>
</evidence>
<accession>A0A813K4R6</accession>
<keyword evidence="5" id="KW-0547">Nucleotide-binding</keyword>
<dbReference type="InterPro" id="IPR027417">
    <property type="entry name" value="P-loop_NTPase"/>
</dbReference>
<dbReference type="PROSITE" id="PS00211">
    <property type="entry name" value="ABC_TRANSPORTER_1"/>
    <property type="match status" value="1"/>
</dbReference>
<evidence type="ECO:0000256" key="7">
    <source>
        <dbReference type="ARBA" id="ARBA00022989"/>
    </source>
</evidence>
<dbReference type="GO" id="GO:0005524">
    <property type="term" value="F:ATP binding"/>
    <property type="evidence" value="ECO:0007669"/>
    <property type="project" value="UniProtKB-KW"/>
</dbReference>
<dbReference type="CDD" id="cd03244">
    <property type="entry name" value="ABCC_MRP_domain2"/>
    <property type="match status" value="1"/>
</dbReference>
<keyword evidence="6" id="KW-0067">ATP-binding</keyword>
<dbReference type="EMBL" id="CAJNNW010027650">
    <property type="protein sequence ID" value="CAE8692522.1"/>
    <property type="molecule type" value="Genomic_DNA"/>
</dbReference>
<keyword evidence="8 9" id="KW-0472">Membrane</keyword>
<dbReference type="Proteomes" id="UP000626109">
    <property type="component" value="Unassembled WGS sequence"/>
</dbReference>
<dbReference type="PANTHER" id="PTHR24223">
    <property type="entry name" value="ATP-BINDING CASSETTE SUB-FAMILY C"/>
    <property type="match status" value="1"/>
</dbReference>
<dbReference type="Pfam" id="PF00005">
    <property type="entry name" value="ABC_tran"/>
    <property type="match status" value="1"/>
</dbReference>
<dbReference type="SMART" id="SM00382">
    <property type="entry name" value="AAA"/>
    <property type="match status" value="1"/>
</dbReference>
<dbReference type="InterPro" id="IPR003593">
    <property type="entry name" value="AAA+_ATPase"/>
</dbReference>
<name>A0A813K4R6_POLGL</name>
<dbReference type="Gene3D" id="3.40.50.300">
    <property type="entry name" value="P-loop containing nucleotide triphosphate hydrolases"/>
    <property type="match status" value="1"/>
</dbReference>
<evidence type="ECO:0000313" key="11">
    <source>
        <dbReference type="EMBL" id="CAE8692522.1"/>
    </source>
</evidence>
<dbReference type="InterPro" id="IPR050173">
    <property type="entry name" value="ABC_transporter_C-like"/>
</dbReference>
<evidence type="ECO:0000256" key="9">
    <source>
        <dbReference type="SAM" id="Phobius"/>
    </source>
</evidence>
<gene>
    <name evidence="11" type="ORF">PGLA2088_LOCUS27913</name>
</gene>
<dbReference type="GO" id="GO:0016887">
    <property type="term" value="F:ATP hydrolysis activity"/>
    <property type="evidence" value="ECO:0007669"/>
    <property type="project" value="InterPro"/>
</dbReference>
<comment type="subcellular location">
    <subcellularLocation>
        <location evidence="1">Vacuole membrane</location>
        <topology evidence="1">Multi-pass membrane protein</topology>
    </subcellularLocation>
</comment>
<evidence type="ECO:0000256" key="2">
    <source>
        <dbReference type="ARBA" id="ARBA00022448"/>
    </source>
</evidence>
<evidence type="ECO:0000259" key="10">
    <source>
        <dbReference type="PROSITE" id="PS50893"/>
    </source>
</evidence>
<sequence>VISMSTAAMIITQRDSYRASFAALALTYSFLLPYFFNIFSQIIQLLLNSLTSLERLLQYGKGGIIPEEPPWQLPGESDEGESWPSKGAITFEDVSLVYRAGLPKALDGISFSLRPGEKVGVVGRSGAGKSSLMVLLLRLNEATVGRILVDGVDISKVGLGKLRKAIAVVPQEPLLITGSVRRNLDPFGDHTDKELARVLREVELDPGLLQAETIASTLSHGERQLLTLGRTLLWPAKIRVFDEPTSNIDAATDRVIQQLLRSAEAFGQSTQMTIAHRLQTVIDCDRILVMSGGRLLEAGSPRELLQRPGSQLAALAGHVGFDLRSLFPEKDLVEL</sequence>
<dbReference type="AlphaFoldDB" id="A0A813K4R6"/>
<keyword evidence="7 9" id="KW-1133">Transmembrane helix</keyword>
<evidence type="ECO:0000313" key="12">
    <source>
        <dbReference type="Proteomes" id="UP000626109"/>
    </source>
</evidence>
<dbReference type="PROSITE" id="PS50893">
    <property type="entry name" value="ABC_TRANSPORTER_2"/>
    <property type="match status" value="1"/>
</dbReference>
<feature type="non-terminal residue" evidence="11">
    <location>
        <position position="1"/>
    </location>
</feature>
<dbReference type="InterPro" id="IPR003439">
    <property type="entry name" value="ABC_transporter-like_ATP-bd"/>
</dbReference>
<evidence type="ECO:0000256" key="3">
    <source>
        <dbReference type="ARBA" id="ARBA00022692"/>
    </source>
</evidence>
<reference evidence="11" key="1">
    <citation type="submission" date="2021-02" db="EMBL/GenBank/DDBJ databases">
        <authorList>
            <person name="Dougan E. K."/>
            <person name="Rhodes N."/>
            <person name="Thang M."/>
            <person name="Chan C."/>
        </authorList>
    </citation>
    <scope>NUCLEOTIDE SEQUENCE</scope>
</reference>
<protein>
    <recommendedName>
        <fullName evidence="10">ABC transporter domain-containing protein</fullName>
    </recommendedName>
</protein>
<dbReference type="FunFam" id="3.40.50.300:FF:000630">
    <property type="entry name" value="ATP-binding cassette (ABC) transporter, putative"/>
    <property type="match status" value="1"/>
</dbReference>
<feature type="transmembrane region" description="Helical" evidence="9">
    <location>
        <begin position="21"/>
        <end position="47"/>
    </location>
</feature>
<comment type="caution">
    <text evidence="11">The sequence shown here is derived from an EMBL/GenBank/DDBJ whole genome shotgun (WGS) entry which is preliminary data.</text>
</comment>
<evidence type="ECO:0000256" key="1">
    <source>
        <dbReference type="ARBA" id="ARBA00004128"/>
    </source>
</evidence>
<dbReference type="InterPro" id="IPR017871">
    <property type="entry name" value="ABC_transporter-like_CS"/>
</dbReference>
<proteinExistence type="predicted"/>
<keyword evidence="2" id="KW-0813">Transport</keyword>
<dbReference type="GO" id="GO:0042626">
    <property type="term" value="F:ATPase-coupled transmembrane transporter activity"/>
    <property type="evidence" value="ECO:0007669"/>
    <property type="project" value="TreeGrafter"/>
</dbReference>
<dbReference type="PANTHER" id="PTHR24223:SF443">
    <property type="entry name" value="MULTIDRUG-RESISTANCE LIKE PROTEIN 1, ISOFORM I"/>
    <property type="match status" value="1"/>
</dbReference>
<evidence type="ECO:0000256" key="5">
    <source>
        <dbReference type="ARBA" id="ARBA00022741"/>
    </source>
</evidence>
<keyword evidence="4" id="KW-0677">Repeat</keyword>
<dbReference type="GO" id="GO:0005774">
    <property type="term" value="C:vacuolar membrane"/>
    <property type="evidence" value="ECO:0007669"/>
    <property type="project" value="UniProtKB-SubCell"/>
</dbReference>
<evidence type="ECO:0000256" key="4">
    <source>
        <dbReference type="ARBA" id="ARBA00022737"/>
    </source>
</evidence>
<organism evidence="11 12">
    <name type="scientific">Polarella glacialis</name>
    <name type="common">Dinoflagellate</name>
    <dbReference type="NCBI Taxonomy" id="89957"/>
    <lineage>
        <taxon>Eukaryota</taxon>
        <taxon>Sar</taxon>
        <taxon>Alveolata</taxon>
        <taxon>Dinophyceae</taxon>
        <taxon>Suessiales</taxon>
        <taxon>Suessiaceae</taxon>
        <taxon>Polarella</taxon>
    </lineage>
</organism>
<keyword evidence="3 9" id="KW-0812">Transmembrane</keyword>
<feature type="domain" description="ABC transporter" evidence="10">
    <location>
        <begin position="89"/>
        <end position="317"/>
    </location>
</feature>
<dbReference type="SUPFAM" id="SSF52540">
    <property type="entry name" value="P-loop containing nucleoside triphosphate hydrolases"/>
    <property type="match status" value="1"/>
</dbReference>